<proteinExistence type="predicted"/>
<name>Q9HJF0_THEAC</name>
<keyword evidence="3" id="KW-0501">Molybdenum cofactor biosynthesis</keyword>
<organism evidence="4 5">
    <name type="scientific">Thermoplasma acidophilum (strain ATCC 25905 / DSM 1728 / JCM 9062 / NBRC 15155 / AMRC-C165)</name>
    <dbReference type="NCBI Taxonomy" id="273075"/>
    <lineage>
        <taxon>Archaea</taxon>
        <taxon>Methanobacteriati</taxon>
        <taxon>Thermoplasmatota</taxon>
        <taxon>Thermoplasmata</taxon>
        <taxon>Thermoplasmatales</taxon>
        <taxon>Thermoplasmataceae</taxon>
        <taxon>Thermoplasma</taxon>
    </lineage>
</organism>
<gene>
    <name evidence="4" type="ordered locus">Ta1019</name>
</gene>
<dbReference type="AlphaFoldDB" id="Q9HJF0"/>
<accession>Q9HJF0</accession>
<dbReference type="SUPFAM" id="SSF54285">
    <property type="entry name" value="MoaD/ThiS"/>
    <property type="match status" value="1"/>
</dbReference>
<dbReference type="GO" id="GO:0006777">
    <property type="term" value="P:Mo-molybdopterin cofactor biosynthetic process"/>
    <property type="evidence" value="ECO:0007669"/>
    <property type="project" value="UniProtKB-KW"/>
</dbReference>
<protein>
    <submittedName>
        <fullName evidence="4">MoaD (Involved in molybdopterin synthesis) related protein</fullName>
    </submittedName>
</protein>
<dbReference type="Gene3D" id="3.10.20.30">
    <property type="match status" value="1"/>
</dbReference>
<dbReference type="eggNOG" id="arCOG00536">
    <property type="taxonomic scope" value="Archaea"/>
</dbReference>
<dbReference type="InterPro" id="IPR016155">
    <property type="entry name" value="Mopterin_synth/thiamin_S_b"/>
</dbReference>
<evidence type="ECO:0000256" key="1">
    <source>
        <dbReference type="ARBA" id="ARBA00005046"/>
    </source>
</evidence>
<dbReference type="PANTHER" id="PTHR33359:SF1">
    <property type="entry name" value="MOLYBDOPTERIN SYNTHASE SULFUR CARRIER SUBUNIT"/>
    <property type="match status" value="1"/>
</dbReference>
<dbReference type="EnsemblBacteria" id="CAC12148">
    <property type="protein sequence ID" value="CAC12148"/>
    <property type="gene ID" value="CAC12148"/>
</dbReference>
<dbReference type="GO" id="GO:0000166">
    <property type="term" value="F:nucleotide binding"/>
    <property type="evidence" value="ECO:0007669"/>
    <property type="project" value="UniProtKB-KW"/>
</dbReference>
<evidence type="ECO:0000313" key="4">
    <source>
        <dbReference type="EMBL" id="CAC12148.1"/>
    </source>
</evidence>
<keyword evidence="2" id="KW-0547">Nucleotide-binding</keyword>
<comment type="pathway">
    <text evidence="1">Cofactor biosynthesis; molybdopterin biosynthesis.</text>
</comment>
<dbReference type="GO" id="GO:1990133">
    <property type="term" value="C:molybdopterin adenylyltransferase complex"/>
    <property type="evidence" value="ECO:0007669"/>
    <property type="project" value="TreeGrafter"/>
</dbReference>
<dbReference type="InterPro" id="IPR012675">
    <property type="entry name" value="Beta-grasp_dom_sf"/>
</dbReference>
<evidence type="ECO:0000256" key="3">
    <source>
        <dbReference type="ARBA" id="ARBA00023150"/>
    </source>
</evidence>
<dbReference type="InterPro" id="IPR044672">
    <property type="entry name" value="MOCS2A"/>
</dbReference>
<dbReference type="PaxDb" id="273075-Ta1019"/>
<dbReference type="EMBL" id="AL445066">
    <property type="protein sequence ID" value="CAC12148.1"/>
    <property type="molecule type" value="Genomic_DNA"/>
</dbReference>
<dbReference type="PANTHER" id="PTHR33359">
    <property type="entry name" value="MOLYBDOPTERIN SYNTHASE SULFUR CARRIER SUBUNIT"/>
    <property type="match status" value="1"/>
</dbReference>
<evidence type="ECO:0000313" key="5">
    <source>
        <dbReference type="Proteomes" id="UP000001024"/>
    </source>
</evidence>
<dbReference type="InterPro" id="IPR010038">
    <property type="entry name" value="MoaD_arc-typ"/>
</dbReference>
<dbReference type="Proteomes" id="UP000001024">
    <property type="component" value="Chromosome"/>
</dbReference>
<evidence type="ECO:0000256" key="2">
    <source>
        <dbReference type="ARBA" id="ARBA00022741"/>
    </source>
</evidence>
<dbReference type="STRING" id="273075.gene:9572239"/>
<sequence length="85" mass="9783">MRCVQMDVTVKYFAYYRERVGKDSEKIQLDQGKRISDLIDMLMARYPGIFNEKNLFVARNYRYADRGEALSDGDVVAIMPHVSGG</sequence>
<dbReference type="UniPathway" id="UPA00344"/>
<dbReference type="HOGENOM" id="CLU_114601_4_1_2"/>
<dbReference type="OrthoDB" id="98357at2157"/>
<dbReference type="CDD" id="cd00754">
    <property type="entry name" value="Ubl_MoaD"/>
    <property type="match status" value="1"/>
</dbReference>
<dbReference type="FunFam" id="3.10.20.30:FF:000010">
    <property type="entry name" value="Molybdopterin synthase sulfur carrier subunit"/>
    <property type="match status" value="1"/>
</dbReference>
<dbReference type="InParanoid" id="Q9HJF0"/>
<dbReference type="Pfam" id="PF02597">
    <property type="entry name" value="ThiS"/>
    <property type="match status" value="1"/>
</dbReference>
<dbReference type="InterPro" id="IPR003749">
    <property type="entry name" value="ThiS/MoaD-like"/>
</dbReference>
<reference evidence="4 5" key="1">
    <citation type="journal article" date="2000" name="Nature">
        <title>The genome sequence of the thermoacidophilic scavenger Thermoplasma acidophilum.</title>
        <authorList>
            <person name="Ruepp A."/>
            <person name="Graml W."/>
            <person name="Santos-Martinez M.L."/>
            <person name="Koretke K.K."/>
            <person name="Volker C."/>
            <person name="Mewes H.W."/>
            <person name="Frishman D."/>
            <person name="Stocker S."/>
            <person name="Lupas A.N."/>
            <person name="Baumeister W."/>
        </authorList>
    </citation>
    <scope>NUCLEOTIDE SEQUENCE [LARGE SCALE GENOMIC DNA]</scope>
    <source>
        <strain evidence="5">ATCC 25905 / DSM 1728 / JCM 9062 / NBRC 15155 / AMRC-C165</strain>
    </source>
</reference>
<dbReference type="NCBIfam" id="TIGR01687">
    <property type="entry name" value="moaD_arch"/>
    <property type="match status" value="1"/>
</dbReference>
<keyword evidence="5" id="KW-1185">Reference proteome</keyword>
<dbReference type="KEGG" id="tac:Ta1019"/>